<evidence type="ECO:0000313" key="2">
    <source>
        <dbReference type="EMBL" id="RIA83651.1"/>
    </source>
</evidence>
<dbReference type="STRING" id="658196.A0A397SLG5"/>
<sequence length="121" mass="14046">MKKKNVSNVLALKFNKPPQLPSQYLKIIKTGILPSYDDDDNVDEKESELNVNNDKIKDLLNHLLESDNVLEYFQIFDHEVLTEENLTDEEIINLVQGDKGDKENQEAEEEDDDDEIPVIFR</sequence>
<name>A0A397SLG5_9GLOM</name>
<accession>A0A397SLG5</accession>
<organism evidence="2 3">
    <name type="scientific">Glomus cerebriforme</name>
    <dbReference type="NCBI Taxonomy" id="658196"/>
    <lineage>
        <taxon>Eukaryota</taxon>
        <taxon>Fungi</taxon>
        <taxon>Fungi incertae sedis</taxon>
        <taxon>Mucoromycota</taxon>
        <taxon>Glomeromycotina</taxon>
        <taxon>Glomeromycetes</taxon>
        <taxon>Glomerales</taxon>
        <taxon>Glomeraceae</taxon>
        <taxon>Glomus</taxon>
    </lineage>
</organism>
<feature type="region of interest" description="Disordered" evidence="1">
    <location>
        <begin position="94"/>
        <end position="121"/>
    </location>
</feature>
<dbReference type="Proteomes" id="UP000265703">
    <property type="component" value="Unassembled WGS sequence"/>
</dbReference>
<dbReference type="OrthoDB" id="2445596at2759"/>
<comment type="caution">
    <text evidence="2">The sequence shown here is derived from an EMBL/GenBank/DDBJ whole genome shotgun (WGS) entry which is preliminary data.</text>
</comment>
<keyword evidence="3" id="KW-1185">Reference proteome</keyword>
<dbReference type="AlphaFoldDB" id="A0A397SLG5"/>
<proteinExistence type="predicted"/>
<gene>
    <name evidence="2" type="ORF">C1645_833464</name>
</gene>
<reference evidence="2 3" key="1">
    <citation type="submission" date="2018-06" db="EMBL/GenBank/DDBJ databases">
        <title>Comparative genomics reveals the genomic features of Rhizophagus irregularis, R. cerebriforme, R. diaphanum and Gigaspora rosea, and their symbiotic lifestyle signature.</title>
        <authorList>
            <person name="Morin E."/>
            <person name="San Clemente H."/>
            <person name="Chen E.C.H."/>
            <person name="De La Providencia I."/>
            <person name="Hainaut M."/>
            <person name="Kuo A."/>
            <person name="Kohler A."/>
            <person name="Murat C."/>
            <person name="Tang N."/>
            <person name="Roy S."/>
            <person name="Loubradou J."/>
            <person name="Henrissat B."/>
            <person name="Grigoriev I.V."/>
            <person name="Corradi N."/>
            <person name="Roux C."/>
            <person name="Martin F.M."/>
        </authorList>
    </citation>
    <scope>NUCLEOTIDE SEQUENCE [LARGE SCALE GENOMIC DNA]</scope>
    <source>
        <strain evidence="2 3">DAOM 227022</strain>
    </source>
</reference>
<protein>
    <submittedName>
        <fullName evidence="2">Uncharacterized protein</fullName>
    </submittedName>
</protein>
<feature type="compositionally biased region" description="Acidic residues" evidence="1">
    <location>
        <begin position="106"/>
        <end position="121"/>
    </location>
</feature>
<evidence type="ECO:0000313" key="3">
    <source>
        <dbReference type="Proteomes" id="UP000265703"/>
    </source>
</evidence>
<evidence type="ECO:0000256" key="1">
    <source>
        <dbReference type="SAM" id="MobiDB-lite"/>
    </source>
</evidence>
<dbReference type="EMBL" id="QKYT01000552">
    <property type="protein sequence ID" value="RIA83651.1"/>
    <property type="molecule type" value="Genomic_DNA"/>
</dbReference>